<dbReference type="AlphaFoldDB" id="A0A0F9MQC7"/>
<accession>A0A0F9MQC7</accession>
<evidence type="ECO:0000313" key="1">
    <source>
        <dbReference type="EMBL" id="KKN07889.1"/>
    </source>
</evidence>
<proteinExistence type="predicted"/>
<organism evidence="1">
    <name type="scientific">marine sediment metagenome</name>
    <dbReference type="NCBI Taxonomy" id="412755"/>
    <lineage>
        <taxon>unclassified sequences</taxon>
        <taxon>metagenomes</taxon>
        <taxon>ecological metagenomes</taxon>
    </lineage>
</organism>
<name>A0A0F9MQC7_9ZZZZ</name>
<dbReference type="EMBL" id="LAZR01004516">
    <property type="protein sequence ID" value="KKN07889.1"/>
    <property type="molecule type" value="Genomic_DNA"/>
</dbReference>
<reference evidence="1" key="1">
    <citation type="journal article" date="2015" name="Nature">
        <title>Complex archaea that bridge the gap between prokaryotes and eukaryotes.</title>
        <authorList>
            <person name="Spang A."/>
            <person name="Saw J.H."/>
            <person name="Jorgensen S.L."/>
            <person name="Zaremba-Niedzwiedzka K."/>
            <person name="Martijn J."/>
            <person name="Lind A.E."/>
            <person name="van Eijk R."/>
            <person name="Schleper C."/>
            <person name="Guy L."/>
            <person name="Ettema T.J."/>
        </authorList>
    </citation>
    <scope>NUCLEOTIDE SEQUENCE</scope>
</reference>
<sequence length="60" mass="7290">MINKEEYFHAKAKLFAVTVNRLITAFMMNKERYDSDNHFKYWLILMGLIETAYIIEERND</sequence>
<protein>
    <submittedName>
        <fullName evidence="1">Uncharacterized protein</fullName>
    </submittedName>
</protein>
<comment type="caution">
    <text evidence="1">The sequence shown here is derived from an EMBL/GenBank/DDBJ whole genome shotgun (WGS) entry which is preliminary data.</text>
</comment>
<gene>
    <name evidence="1" type="ORF">LCGC14_1062240</name>
</gene>